<dbReference type="Proteomes" id="UP000663825">
    <property type="component" value="Unassembled WGS sequence"/>
</dbReference>
<feature type="region of interest" description="Disordered" evidence="1">
    <location>
        <begin position="1"/>
        <end position="30"/>
    </location>
</feature>
<evidence type="ECO:0000256" key="1">
    <source>
        <dbReference type="SAM" id="MobiDB-lite"/>
    </source>
</evidence>
<accession>A0A820LCI0</accession>
<proteinExistence type="predicted"/>
<evidence type="ECO:0000313" key="4">
    <source>
        <dbReference type="EMBL" id="CAF4351601.1"/>
    </source>
</evidence>
<dbReference type="EMBL" id="CAJOBP010002074">
    <property type="protein sequence ID" value="CAF4332529.1"/>
    <property type="molecule type" value="Genomic_DNA"/>
</dbReference>
<sequence length="206" mass="24302">MSFTMNKKFSENHSRSDSQIDDRRSASSSIPLSNSFERRTLAKIYQQIPTTIQTLASLCQLLDDYPLSEMKLEQVEQGTVDSILWNEGHSCPIAIDQNNHLVKFRQSIREYIHEFLEFAQQILIFSNENNEIQKSVNYLSMLNDYRIKRQSAYNYFSDHYKLDGSMLILNNIDRQQYHELRLIALNLRQFFLKLITFISPKFSTLE</sequence>
<dbReference type="OrthoDB" id="9983161at2759"/>
<dbReference type="Proteomes" id="UP000663873">
    <property type="component" value="Unassembled WGS sequence"/>
</dbReference>
<gene>
    <name evidence="4" type="ORF">HFQ381_LOCUS16789</name>
    <name evidence="2" type="ORF">TIS948_LOCUS14052</name>
    <name evidence="3" type="ORF">UJA718_LOCUS14592</name>
</gene>
<protein>
    <submittedName>
        <fullName evidence="4">Uncharacterized protein</fullName>
    </submittedName>
</protein>
<organism evidence="4 5">
    <name type="scientific">Rotaria socialis</name>
    <dbReference type="NCBI Taxonomy" id="392032"/>
    <lineage>
        <taxon>Eukaryota</taxon>
        <taxon>Metazoa</taxon>
        <taxon>Spiralia</taxon>
        <taxon>Gnathifera</taxon>
        <taxon>Rotifera</taxon>
        <taxon>Eurotatoria</taxon>
        <taxon>Bdelloidea</taxon>
        <taxon>Philodinida</taxon>
        <taxon>Philodinidae</taxon>
        <taxon>Rotaria</taxon>
    </lineage>
</organism>
<name>A0A820LCI0_9BILA</name>
<reference evidence="4" key="1">
    <citation type="submission" date="2021-02" db="EMBL/GenBank/DDBJ databases">
        <authorList>
            <person name="Nowell W R."/>
        </authorList>
    </citation>
    <scope>NUCLEOTIDE SEQUENCE</scope>
</reference>
<evidence type="ECO:0000313" key="5">
    <source>
        <dbReference type="Proteomes" id="UP000663851"/>
    </source>
</evidence>
<dbReference type="EMBL" id="CAJOBO010001209">
    <property type="protein sequence ID" value="CAF4351601.1"/>
    <property type="molecule type" value="Genomic_DNA"/>
</dbReference>
<dbReference type="EMBL" id="CAJNXB010002268">
    <property type="protein sequence ID" value="CAF3229948.1"/>
    <property type="molecule type" value="Genomic_DNA"/>
</dbReference>
<evidence type="ECO:0000313" key="2">
    <source>
        <dbReference type="EMBL" id="CAF3229948.1"/>
    </source>
</evidence>
<keyword evidence="6" id="KW-1185">Reference proteome</keyword>
<evidence type="ECO:0000313" key="3">
    <source>
        <dbReference type="EMBL" id="CAF4332529.1"/>
    </source>
</evidence>
<dbReference type="GO" id="GO:0008537">
    <property type="term" value="C:proteasome activator complex"/>
    <property type="evidence" value="ECO:0007669"/>
    <property type="project" value="InterPro"/>
</dbReference>
<dbReference type="SUPFAM" id="SSF47216">
    <property type="entry name" value="Proteasome activator"/>
    <property type="match status" value="1"/>
</dbReference>
<dbReference type="Proteomes" id="UP000663851">
    <property type="component" value="Unassembled WGS sequence"/>
</dbReference>
<dbReference type="InterPro" id="IPR036252">
    <property type="entry name" value="Proteasome_activ_sf"/>
</dbReference>
<dbReference type="AlphaFoldDB" id="A0A820LCI0"/>
<evidence type="ECO:0000313" key="6">
    <source>
        <dbReference type="Proteomes" id="UP000663873"/>
    </source>
</evidence>
<comment type="caution">
    <text evidence="4">The sequence shown here is derived from an EMBL/GenBank/DDBJ whole genome shotgun (WGS) entry which is preliminary data.</text>
</comment>
<feature type="compositionally biased region" description="Basic and acidic residues" evidence="1">
    <location>
        <begin position="8"/>
        <end position="25"/>
    </location>
</feature>